<feature type="transmembrane region" description="Helical" evidence="2">
    <location>
        <begin position="16"/>
        <end position="35"/>
    </location>
</feature>
<dbReference type="RefSeq" id="WP_075860402.1">
    <property type="nucleotide sequence ID" value="NZ_BDJK01000066.1"/>
</dbReference>
<accession>A0A1L8CYQ7</accession>
<evidence type="ECO:0000313" key="4">
    <source>
        <dbReference type="Proteomes" id="UP000187485"/>
    </source>
</evidence>
<reference evidence="4" key="1">
    <citation type="submission" date="2016-12" db="EMBL/GenBank/DDBJ databases">
        <title>Draft Genome Sequences od Carboxydothermus pertinax and islandicus, Hydrogenogenic Carboxydotrophic Bacteria.</title>
        <authorList>
            <person name="Fukuyama Y."/>
            <person name="Ohmae K."/>
            <person name="Yoneda Y."/>
            <person name="Yoshida T."/>
            <person name="Sako Y."/>
        </authorList>
    </citation>
    <scope>NUCLEOTIDE SEQUENCE [LARGE SCALE GENOMIC DNA]</scope>
    <source>
        <strain evidence="4">Ug1</strain>
    </source>
</reference>
<gene>
    <name evidence="3" type="ORF">cpu_25140</name>
</gene>
<protein>
    <recommendedName>
        <fullName evidence="5">Cell division protein FtsL</fullName>
    </recommendedName>
</protein>
<name>A0A1L8CYQ7_9THEO</name>
<sequence>MSRYSAGKGKYKGKKSFWSTVILLFLLYIMVSFGLEVQKLYIMHREVKDLSDEVYELKLDNEKLLADIKRLKNSSYLEARAREMGFVKPGEKVIVIEKKGQGSNASGN</sequence>
<keyword evidence="2" id="KW-0472">Membrane</keyword>
<dbReference type="EMBL" id="BDJK01000066">
    <property type="protein sequence ID" value="GAV24004.1"/>
    <property type="molecule type" value="Genomic_DNA"/>
</dbReference>
<evidence type="ECO:0000313" key="3">
    <source>
        <dbReference type="EMBL" id="GAV24004.1"/>
    </source>
</evidence>
<dbReference type="Pfam" id="PF04977">
    <property type="entry name" value="DivIC"/>
    <property type="match status" value="1"/>
</dbReference>
<dbReference type="AlphaFoldDB" id="A0A1L8CYQ7"/>
<keyword evidence="2" id="KW-1133">Transmembrane helix</keyword>
<evidence type="ECO:0000256" key="1">
    <source>
        <dbReference type="SAM" id="Coils"/>
    </source>
</evidence>
<proteinExistence type="predicted"/>
<keyword evidence="2" id="KW-0812">Transmembrane</keyword>
<keyword evidence="1" id="KW-0175">Coiled coil</keyword>
<evidence type="ECO:0008006" key="5">
    <source>
        <dbReference type="Google" id="ProtNLM"/>
    </source>
</evidence>
<evidence type="ECO:0000256" key="2">
    <source>
        <dbReference type="SAM" id="Phobius"/>
    </source>
</evidence>
<comment type="caution">
    <text evidence="3">The sequence shown here is derived from an EMBL/GenBank/DDBJ whole genome shotgun (WGS) entry which is preliminary data.</text>
</comment>
<dbReference type="STRING" id="870242.cpu_25140"/>
<organism evidence="3 4">
    <name type="scientific">Carboxydothermus pertinax</name>
    <dbReference type="NCBI Taxonomy" id="870242"/>
    <lineage>
        <taxon>Bacteria</taxon>
        <taxon>Bacillati</taxon>
        <taxon>Bacillota</taxon>
        <taxon>Clostridia</taxon>
        <taxon>Thermoanaerobacterales</taxon>
        <taxon>Thermoanaerobacteraceae</taxon>
        <taxon>Carboxydothermus</taxon>
    </lineage>
</organism>
<dbReference type="InterPro" id="IPR007060">
    <property type="entry name" value="FtsL/DivIC"/>
</dbReference>
<keyword evidence="4" id="KW-1185">Reference proteome</keyword>
<feature type="coiled-coil region" evidence="1">
    <location>
        <begin position="47"/>
        <end position="74"/>
    </location>
</feature>
<dbReference type="OrthoDB" id="1725315at2"/>
<dbReference type="Proteomes" id="UP000187485">
    <property type="component" value="Unassembled WGS sequence"/>
</dbReference>